<dbReference type="Gene3D" id="1.20.1270.10">
    <property type="match status" value="1"/>
</dbReference>
<dbReference type="Gene3D" id="2.60.34.10">
    <property type="entry name" value="Substrate Binding Domain Of DNAk, Chain A, domain 1"/>
    <property type="match status" value="1"/>
</dbReference>
<dbReference type="AlphaFoldDB" id="A0A0F9L9I0"/>
<evidence type="ECO:0000256" key="2">
    <source>
        <dbReference type="ARBA" id="ARBA00022840"/>
    </source>
</evidence>
<dbReference type="EMBL" id="LAZR01006515">
    <property type="protein sequence ID" value="KKM91569.1"/>
    <property type="molecule type" value="Genomic_DNA"/>
</dbReference>
<dbReference type="InterPro" id="IPR043129">
    <property type="entry name" value="ATPase_NBD"/>
</dbReference>
<dbReference type="SUPFAM" id="SSF53067">
    <property type="entry name" value="Actin-like ATPase domain"/>
    <property type="match status" value="1"/>
</dbReference>
<evidence type="ECO:0008006" key="5">
    <source>
        <dbReference type="Google" id="ProtNLM"/>
    </source>
</evidence>
<keyword evidence="1" id="KW-0547">Nucleotide-binding</keyword>
<dbReference type="InterPro" id="IPR013126">
    <property type="entry name" value="Hsp_70_fam"/>
</dbReference>
<dbReference type="GO" id="GO:0005524">
    <property type="term" value="F:ATP binding"/>
    <property type="evidence" value="ECO:0007669"/>
    <property type="project" value="UniProtKB-KW"/>
</dbReference>
<dbReference type="InterPro" id="IPR029047">
    <property type="entry name" value="HSP70_peptide-bd_sf"/>
</dbReference>
<dbReference type="InterPro" id="IPR018181">
    <property type="entry name" value="Heat_shock_70_CS"/>
</dbReference>
<dbReference type="Pfam" id="PF00012">
    <property type="entry name" value="HSP70"/>
    <property type="match status" value="1"/>
</dbReference>
<organism evidence="4">
    <name type="scientific">marine sediment metagenome</name>
    <dbReference type="NCBI Taxonomy" id="412755"/>
    <lineage>
        <taxon>unclassified sequences</taxon>
        <taxon>metagenomes</taxon>
        <taxon>ecological metagenomes</taxon>
    </lineage>
</organism>
<dbReference type="FunFam" id="2.60.34.10:FF:000014">
    <property type="entry name" value="Chaperone protein DnaK HSP70"/>
    <property type="match status" value="1"/>
</dbReference>
<dbReference type="Gene3D" id="3.30.420.40">
    <property type="match status" value="2"/>
</dbReference>
<gene>
    <name evidence="4" type="ORF">LCGC14_1227290</name>
</gene>
<feature type="region of interest" description="Disordered" evidence="3">
    <location>
        <begin position="285"/>
        <end position="310"/>
    </location>
</feature>
<dbReference type="SUPFAM" id="SSF100934">
    <property type="entry name" value="Heat shock protein 70kD (HSP70), C-terminal subdomain"/>
    <property type="match status" value="1"/>
</dbReference>
<evidence type="ECO:0000313" key="4">
    <source>
        <dbReference type="EMBL" id="KKM91569.1"/>
    </source>
</evidence>
<dbReference type="SUPFAM" id="SSF100920">
    <property type="entry name" value="Heat shock protein 70kD (HSP70), peptide-binding domain"/>
    <property type="match status" value="1"/>
</dbReference>
<evidence type="ECO:0000256" key="1">
    <source>
        <dbReference type="ARBA" id="ARBA00022741"/>
    </source>
</evidence>
<comment type="caution">
    <text evidence="4">The sequence shown here is derived from an EMBL/GenBank/DDBJ whole genome shotgun (WGS) entry which is preliminary data.</text>
</comment>
<feature type="non-terminal residue" evidence="4">
    <location>
        <position position="1"/>
    </location>
</feature>
<dbReference type="FunFam" id="1.20.1270.10:FF:000001">
    <property type="entry name" value="Molecular chaperone DnaK"/>
    <property type="match status" value="1"/>
</dbReference>
<dbReference type="PRINTS" id="PR00301">
    <property type="entry name" value="HEATSHOCK70"/>
</dbReference>
<accession>A0A0F9L9I0</accession>
<evidence type="ECO:0000256" key="3">
    <source>
        <dbReference type="SAM" id="MobiDB-lite"/>
    </source>
</evidence>
<protein>
    <recommendedName>
        <fullName evidence="5">Molecular chaperone DnaK</fullName>
    </recommendedName>
</protein>
<dbReference type="GO" id="GO:0140662">
    <property type="term" value="F:ATP-dependent protein folding chaperone"/>
    <property type="evidence" value="ECO:0007669"/>
    <property type="project" value="InterPro"/>
</dbReference>
<name>A0A0F9L9I0_9ZZZZ</name>
<reference evidence="4" key="1">
    <citation type="journal article" date="2015" name="Nature">
        <title>Complex archaea that bridge the gap between prokaryotes and eukaryotes.</title>
        <authorList>
            <person name="Spang A."/>
            <person name="Saw J.H."/>
            <person name="Jorgensen S.L."/>
            <person name="Zaremba-Niedzwiedzka K."/>
            <person name="Martijn J."/>
            <person name="Lind A.E."/>
            <person name="van Eijk R."/>
            <person name="Schleper C."/>
            <person name="Guy L."/>
            <person name="Ettema T.J."/>
        </authorList>
    </citation>
    <scope>NUCLEOTIDE SEQUENCE</scope>
</reference>
<dbReference type="PANTHER" id="PTHR19375">
    <property type="entry name" value="HEAT SHOCK PROTEIN 70KDA"/>
    <property type="match status" value="1"/>
</dbReference>
<proteinExistence type="predicted"/>
<dbReference type="PROSITE" id="PS01036">
    <property type="entry name" value="HSP70_3"/>
    <property type="match status" value="1"/>
</dbReference>
<dbReference type="InterPro" id="IPR029048">
    <property type="entry name" value="HSP70_C_sf"/>
</dbReference>
<sequence length="310" mass="33558">ALKDAKLQPSEISNIVLVGGSTRMPAIKALVKELFGKDPDENINPDEVVAMGAAIQGAILSGDQSDIVLLDVTPLSLGVETLGSVMTVLIDRNTTIPTQKKETFSTAADNQPGVDIHILQGERKMAVDNRTLGRFQLADIPPAPRGMPKIEVAFDIDADGILNVSAKDTGTGKEQSIEIKASSGLSETEVDQMVKDAESHAEEDEKKKKLVDLRNQADRMVYQTESSMKEHGDKVDDETRLNIERAINDLKEAQKSEEVAVIEKSLSDCMTASQELAKVIYQQTQPPQEAPPVEPTEGVDVVDATVEDAE</sequence>
<keyword evidence="2" id="KW-0067">ATP-binding</keyword>